<evidence type="ECO:0000313" key="3">
    <source>
        <dbReference type="Proteomes" id="UP000559256"/>
    </source>
</evidence>
<organism evidence="2 3">
    <name type="scientific">Tetrapyrgos nigripes</name>
    <dbReference type="NCBI Taxonomy" id="182062"/>
    <lineage>
        <taxon>Eukaryota</taxon>
        <taxon>Fungi</taxon>
        <taxon>Dikarya</taxon>
        <taxon>Basidiomycota</taxon>
        <taxon>Agaricomycotina</taxon>
        <taxon>Agaricomycetes</taxon>
        <taxon>Agaricomycetidae</taxon>
        <taxon>Agaricales</taxon>
        <taxon>Marasmiineae</taxon>
        <taxon>Marasmiaceae</taxon>
        <taxon>Tetrapyrgos</taxon>
    </lineage>
</organism>
<evidence type="ECO:0000313" key="2">
    <source>
        <dbReference type="EMBL" id="KAF5348377.1"/>
    </source>
</evidence>
<proteinExistence type="predicted"/>
<feature type="compositionally biased region" description="Low complexity" evidence="1">
    <location>
        <begin position="198"/>
        <end position="222"/>
    </location>
</feature>
<feature type="region of interest" description="Disordered" evidence="1">
    <location>
        <begin position="63"/>
        <end position="82"/>
    </location>
</feature>
<dbReference type="AlphaFoldDB" id="A0A8H5CUT8"/>
<protein>
    <submittedName>
        <fullName evidence="2">Uncharacterized protein</fullName>
    </submittedName>
</protein>
<feature type="compositionally biased region" description="Low complexity" evidence="1">
    <location>
        <begin position="10"/>
        <end position="23"/>
    </location>
</feature>
<dbReference type="OrthoDB" id="433955at2759"/>
<name>A0A8H5CUT8_9AGAR</name>
<dbReference type="Proteomes" id="UP000559256">
    <property type="component" value="Unassembled WGS sequence"/>
</dbReference>
<dbReference type="EMBL" id="JAACJM010000086">
    <property type="protein sequence ID" value="KAF5348377.1"/>
    <property type="molecule type" value="Genomic_DNA"/>
</dbReference>
<comment type="caution">
    <text evidence="2">The sequence shown here is derived from an EMBL/GenBank/DDBJ whole genome shotgun (WGS) entry which is preliminary data.</text>
</comment>
<feature type="region of interest" description="Disordered" evidence="1">
    <location>
        <begin position="195"/>
        <end position="222"/>
    </location>
</feature>
<reference evidence="2 3" key="1">
    <citation type="journal article" date="2020" name="ISME J.">
        <title>Uncovering the hidden diversity of litter-decomposition mechanisms in mushroom-forming fungi.</title>
        <authorList>
            <person name="Floudas D."/>
            <person name="Bentzer J."/>
            <person name="Ahren D."/>
            <person name="Johansson T."/>
            <person name="Persson P."/>
            <person name="Tunlid A."/>
        </authorList>
    </citation>
    <scope>NUCLEOTIDE SEQUENCE [LARGE SCALE GENOMIC DNA]</scope>
    <source>
        <strain evidence="2 3">CBS 291.85</strain>
    </source>
</reference>
<sequence length="257" mass="27230">MVPPIPTAGPTQTPSSMTLLPPTTNLPPIKSLLSPSSSHSLTVQTLSENLDYLRKIYNPSVRGSKRRRTVPSSSLHSSSSAGIASTNTTFSLDSFRSDTFERAYAIRWLGALIKAIDSGRLEDVLSTSITDNLVGKDTNIDLNLDSLLHSASALLAVCSGTSAAGRIVREYEFEVEVDITKTIAKRSMHVSLTDIPLSNSNGDSNSNTNTNSSDSNQTSSSSGILVDAAPFASSLQLSPLSGSSPITSTSNHHHITL</sequence>
<feature type="region of interest" description="Disordered" evidence="1">
    <location>
        <begin position="1"/>
        <end position="23"/>
    </location>
</feature>
<accession>A0A8H5CUT8</accession>
<evidence type="ECO:0000256" key="1">
    <source>
        <dbReference type="SAM" id="MobiDB-lite"/>
    </source>
</evidence>
<gene>
    <name evidence="2" type="ORF">D9758_010950</name>
</gene>
<keyword evidence="3" id="KW-1185">Reference proteome</keyword>